<feature type="region of interest" description="Disordered" evidence="1">
    <location>
        <begin position="44"/>
        <end position="65"/>
    </location>
</feature>
<keyword evidence="2" id="KW-0812">Transmembrane</keyword>
<name>A0A8J4UQB8_CLAMG</name>
<gene>
    <name evidence="3" type="primary">lgoT</name>
    <name evidence="3" type="ORF">DAT39_001620</name>
</gene>
<feature type="non-terminal residue" evidence="3">
    <location>
        <position position="65"/>
    </location>
</feature>
<feature type="compositionally biased region" description="Acidic residues" evidence="1">
    <location>
        <begin position="56"/>
        <end position="65"/>
    </location>
</feature>
<dbReference type="Proteomes" id="UP000727407">
    <property type="component" value="Unassembled WGS sequence"/>
</dbReference>
<protein>
    <submittedName>
        <fullName evidence="3">Putative L-galactonate transporter</fullName>
    </submittedName>
</protein>
<feature type="transmembrane region" description="Helical" evidence="2">
    <location>
        <begin position="12"/>
        <end position="32"/>
    </location>
</feature>
<evidence type="ECO:0000256" key="1">
    <source>
        <dbReference type="SAM" id="MobiDB-lite"/>
    </source>
</evidence>
<proteinExistence type="predicted"/>
<keyword evidence="2" id="KW-0472">Membrane</keyword>
<comment type="caution">
    <text evidence="3">The sequence shown here is derived from an EMBL/GenBank/DDBJ whole genome shotgun (WGS) entry which is preliminary data.</text>
</comment>
<keyword evidence="2" id="KW-1133">Transmembrane helix</keyword>
<evidence type="ECO:0000256" key="2">
    <source>
        <dbReference type="SAM" id="Phobius"/>
    </source>
</evidence>
<evidence type="ECO:0000313" key="3">
    <source>
        <dbReference type="EMBL" id="KAF5908679.1"/>
    </source>
</evidence>
<dbReference type="AlphaFoldDB" id="A0A8J4UQB8"/>
<sequence>ARGKDNETLKITVGVVFMLLMIFLSLGLWAMYRNQDQLQNAQSFASEWDDSKDSDCDSSDDVYQV</sequence>
<reference evidence="3" key="1">
    <citation type="submission" date="2020-07" db="EMBL/GenBank/DDBJ databases">
        <title>Clarias magur genome sequencing, assembly and annotation.</title>
        <authorList>
            <person name="Kushwaha B."/>
            <person name="Kumar R."/>
            <person name="Das P."/>
            <person name="Joshi C.G."/>
            <person name="Kumar D."/>
            <person name="Nagpure N.S."/>
            <person name="Pandey M."/>
            <person name="Agarwal S."/>
            <person name="Srivastava S."/>
            <person name="Singh M."/>
            <person name="Sahoo L."/>
            <person name="Jayasankar P."/>
            <person name="Meher P.K."/>
            <person name="Koringa P.G."/>
            <person name="Iquebal M.A."/>
            <person name="Das S.P."/>
            <person name="Bit A."/>
            <person name="Patnaik S."/>
            <person name="Patel N."/>
            <person name="Shah T.M."/>
            <person name="Hinsu A."/>
            <person name="Jena J.K."/>
        </authorList>
    </citation>
    <scope>NUCLEOTIDE SEQUENCE</scope>
    <source>
        <strain evidence="3">CIFAMagur01</strain>
        <tissue evidence="3">Testis</tissue>
    </source>
</reference>
<accession>A0A8J4UQB8</accession>
<dbReference type="EMBL" id="QNUK01000012">
    <property type="protein sequence ID" value="KAF5908679.1"/>
    <property type="molecule type" value="Genomic_DNA"/>
</dbReference>
<evidence type="ECO:0000313" key="4">
    <source>
        <dbReference type="Proteomes" id="UP000727407"/>
    </source>
</evidence>
<keyword evidence="4" id="KW-1185">Reference proteome</keyword>
<organism evidence="3 4">
    <name type="scientific">Clarias magur</name>
    <name type="common">Asian catfish</name>
    <name type="synonym">Macropteronotus magur</name>
    <dbReference type="NCBI Taxonomy" id="1594786"/>
    <lineage>
        <taxon>Eukaryota</taxon>
        <taxon>Metazoa</taxon>
        <taxon>Chordata</taxon>
        <taxon>Craniata</taxon>
        <taxon>Vertebrata</taxon>
        <taxon>Euteleostomi</taxon>
        <taxon>Actinopterygii</taxon>
        <taxon>Neopterygii</taxon>
        <taxon>Teleostei</taxon>
        <taxon>Ostariophysi</taxon>
        <taxon>Siluriformes</taxon>
        <taxon>Clariidae</taxon>
        <taxon>Clarias</taxon>
    </lineage>
</organism>